<dbReference type="EMBL" id="FUYR01000001">
    <property type="protein sequence ID" value="SKB43414.1"/>
    <property type="molecule type" value="Genomic_DNA"/>
</dbReference>
<evidence type="ECO:0000259" key="1">
    <source>
        <dbReference type="Pfam" id="PF00814"/>
    </source>
</evidence>
<dbReference type="InterPro" id="IPR022496">
    <property type="entry name" value="T6A_TsaB"/>
</dbReference>
<dbReference type="GO" id="GO:0005829">
    <property type="term" value="C:cytosol"/>
    <property type="evidence" value="ECO:0007669"/>
    <property type="project" value="TreeGrafter"/>
</dbReference>
<dbReference type="GO" id="GO:0002949">
    <property type="term" value="P:tRNA threonylcarbamoyladenosine modification"/>
    <property type="evidence" value="ECO:0007669"/>
    <property type="project" value="InterPro"/>
</dbReference>
<dbReference type="InterPro" id="IPR000905">
    <property type="entry name" value="Gcp-like_dom"/>
</dbReference>
<dbReference type="InterPro" id="IPR043129">
    <property type="entry name" value="ATPase_NBD"/>
</dbReference>
<dbReference type="NCBIfam" id="TIGR03725">
    <property type="entry name" value="T6A_YeaZ"/>
    <property type="match status" value="1"/>
</dbReference>
<dbReference type="OrthoDB" id="9784166at2"/>
<reference evidence="3" key="1">
    <citation type="submission" date="2017-02" db="EMBL/GenBank/DDBJ databases">
        <authorList>
            <person name="Varghese N."/>
            <person name="Submissions S."/>
        </authorList>
    </citation>
    <scope>NUCLEOTIDE SEQUENCE [LARGE SCALE GENOMIC DNA]</scope>
    <source>
        <strain evidence="3">DSM 22385</strain>
    </source>
</reference>
<sequence length="228" mass="25318">MGEKLILLIETATTSCSVALSEGGKVIAVKEANERNIHASHITLFIEEVMKTANKQFSDLNAVAISKGPGSYTGLRIGVSTAKGLCYALDIPMLSVNTLEAMASGLLKAREISRSAYLIPMIDARRMEVYTGIYSPNLELIEDVNAKIIDEFSFDQYPDKELILFGDGAEKFKELFSKKINIQFQHFENSAAHLGSFADEKLRKGEVENTAYFEPFYLKEFVATKKVN</sequence>
<gene>
    <name evidence="2" type="ORF">SAMN05661099_1419</name>
</gene>
<feature type="domain" description="Gcp-like" evidence="1">
    <location>
        <begin position="38"/>
        <end position="153"/>
    </location>
</feature>
<dbReference type="AlphaFoldDB" id="A0A1T5B801"/>
<dbReference type="PANTHER" id="PTHR11735:SF11">
    <property type="entry name" value="TRNA THREONYLCARBAMOYLADENOSINE BIOSYNTHESIS PROTEIN TSAB"/>
    <property type="match status" value="1"/>
</dbReference>
<dbReference type="CDD" id="cd24032">
    <property type="entry name" value="ASKHA_NBD_TsaB"/>
    <property type="match status" value="1"/>
</dbReference>
<accession>A0A1T5B801</accession>
<name>A0A1T5B801_9SPHI</name>
<organism evidence="2 3">
    <name type="scientific">Daejeonella lutea</name>
    <dbReference type="NCBI Taxonomy" id="572036"/>
    <lineage>
        <taxon>Bacteria</taxon>
        <taxon>Pseudomonadati</taxon>
        <taxon>Bacteroidota</taxon>
        <taxon>Sphingobacteriia</taxon>
        <taxon>Sphingobacteriales</taxon>
        <taxon>Sphingobacteriaceae</taxon>
        <taxon>Daejeonella</taxon>
    </lineage>
</organism>
<dbReference type="STRING" id="572036.SAMN05661099_1419"/>
<dbReference type="Proteomes" id="UP000189981">
    <property type="component" value="Unassembled WGS sequence"/>
</dbReference>
<dbReference type="Gene3D" id="3.30.420.40">
    <property type="match status" value="2"/>
</dbReference>
<dbReference type="PANTHER" id="PTHR11735">
    <property type="entry name" value="TRNA N6-ADENOSINE THREONYLCARBAMOYLTRANSFERASE"/>
    <property type="match status" value="1"/>
</dbReference>
<dbReference type="Pfam" id="PF00814">
    <property type="entry name" value="TsaD"/>
    <property type="match status" value="1"/>
</dbReference>
<keyword evidence="3" id="KW-1185">Reference proteome</keyword>
<proteinExistence type="predicted"/>
<dbReference type="SUPFAM" id="SSF53067">
    <property type="entry name" value="Actin-like ATPase domain"/>
    <property type="match status" value="2"/>
</dbReference>
<evidence type="ECO:0000313" key="3">
    <source>
        <dbReference type="Proteomes" id="UP000189981"/>
    </source>
</evidence>
<protein>
    <submittedName>
        <fullName evidence="2">tRNA threonylcarbamoyladenosine biosynthesis protein TsaB</fullName>
    </submittedName>
</protein>
<evidence type="ECO:0000313" key="2">
    <source>
        <dbReference type="EMBL" id="SKB43414.1"/>
    </source>
</evidence>
<dbReference type="RefSeq" id="WP_079701898.1">
    <property type="nucleotide sequence ID" value="NZ_FUYR01000001.1"/>
</dbReference>